<gene>
    <name evidence="1" type="ORF">GCM10023175_29620</name>
</gene>
<accession>A0ABP8RST9</accession>
<name>A0ABP8RST9_9PSEU</name>
<dbReference type="EMBL" id="BAABGT010000033">
    <property type="protein sequence ID" value="GAA4546751.1"/>
    <property type="molecule type" value="Genomic_DNA"/>
</dbReference>
<organism evidence="1 2">
    <name type="scientific">Pseudonocardia xishanensis</name>
    <dbReference type="NCBI Taxonomy" id="630995"/>
    <lineage>
        <taxon>Bacteria</taxon>
        <taxon>Bacillati</taxon>
        <taxon>Actinomycetota</taxon>
        <taxon>Actinomycetes</taxon>
        <taxon>Pseudonocardiales</taxon>
        <taxon>Pseudonocardiaceae</taxon>
        <taxon>Pseudonocardia</taxon>
    </lineage>
</organism>
<evidence type="ECO:0000313" key="2">
    <source>
        <dbReference type="Proteomes" id="UP001501598"/>
    </source>
</evidence>
<evidence type="ECO:0000313" key="1">
    <source>
        <dbReference type="EMBL" id="GAA4546751.1"/>
    </source>
</evidence>
<dbReference type="Proteomes" id="UP001501598">
    <property type="component" value="Unassembled WGS sequence"/>
</dbReference>
<comment type="caution">
    <text evidence="1">The sequence shown here is derived from an EMBL/GenBank/DDBJ whole genome shotgun (WGS) entry which is preliminary data.</text>
</comment>
<reference evidence="2" key="1">
    <citation type="journal article" date="2019" name="Int. J. Syst. Evol. Microbiol.">
        <title>The Global Catalogue of Microorganisms (GCM) 10K type strain sequencing project: providing services to taxonomists for standard genome sequencing and annotation.</title>
        <authorList>
            <consortium name="The Broad Institute Genomics Platform"/>
            <consortium name="The Broad Institute Genome Sequencing Center for Infectious Disease"/>
            <person name="Wu L."/>
            <person name="Ma J."/>
        </authorList>
    </citation>
    <scope>NUCLEOTIDE SEQUENCE [LARGE SCALE GENOMIC DNA]</scope>
    <source>
        <strain evidence="2">JCM 17906</strain>
    </source>
</reference>
<proteinExistence type="predicted"/>
<protein>
    <submittedName>
        <fullName evidence="1">(2Fe-2S)-binding protein</fullName>
    </submittedName>
</protein>
<dbReference type="RefSeq" id="WP_345417650.1">
    <property type="nucleotide sequence ID" value="NZ_BAABGT010000033.1"/>
</dbReference>
<sequence>MEYPLDVSMRRVGERPGAAGGLYGAPPSDPDRWIRCAEVDAEWYRGWEGRIAASLHGEYGRTDVTAAAALALIWYAGVPGRLGGAAFREARRVPRLGRAEVAFRLGRDEPFIEGYALLDTRFWCLPDDPDAAHPAATVVSDERALAARLRAEVDGHAEGFLRDIRPGARLPRRALRGAFCDGIAVGIWVAGDQSAAAAEAILRDAGLLLSGGVAERGTTSMDVVTDVLGRDHVCMTRACCCYLFRVVDHGRACATCPRVPARERPLVLARDHEHGH</sequence>
<keyword evidence="2" id="KW-1185">Reference proteome</keyword>